<dbReference type="EMBL" id="JAVRRT010000009">
    <property type="protein sequence ID" value="KAK5169151.1"/>
    <property type="molecule type" value="Genomic_DNA"/>
</dbReference>
<evidence type="ECO:0000256" key="1">
    <source>
        <dbReference type="SAM" id="Coils"/>
    </source>
</evidence>
<name>A0AAV9P863_9PEZI</name>
<feature type="compositionally biased region" description="Polar residues" evidence="2">
    <location>
        <begin position="248"/>
        <end position="257"/>
    </location>
</feature>
<proteinExistence type="predicted"/>
<feature type="compositionally biased region" description="Basic residues" evidence="2">
    <location>
        <begin position="149"/>
        <end position="159"/>
    </location>
</feature>
<feature type="compositionally biased region" description="Low complexity" evidence="2">
    <location>
        <begin position="397"/>
        <end position="408"/>
    </location>
</feature>
<feature type="compositionally biased region" description="Low complexity" evidence="2">
    <location>
        <begin position="110"/>
        <end position="122"/>
    </location>
</feature>
<feature type="compositionally biased region" description="Basic residues" evidence="2">
    <location>
        <begin position="33"/>
        <end position="42"/>
    </location>
</feature>
<dbReference type="PANTHER" id="PTHR34502:SF6">
    <property type="entry name" value="DUF6594 DOMAIN-CONTAINING PROTEIN"/>
    <property type="match status" value="1"/>
</dbReference>
<feature type="compositionally biased region" description="Basic and acidic residues" evidence="2">
    <location>
        <begin position="43"/>
        <end position="52"/>
    </location>
</feature>
<feature type="compositionally biased region" description="Pro residues" evidence="2">
    <location>
        <begin position="440"/>
        <end position="450"/>
    </location>
</feature>
<evidence type="ECO:0000259" key="4">
    <source>
        <dbReference type="Pfam" id="PF20237"/>
    </source>
</evidence>
<feature type="compositionally biased region" description="Basic residues" evidence="2">
    <location>
        <begin position="63"/>
        <end position="72"/>
    </location>
</feature>
<feature type="compositionally biased region" description="Low complexity" evidence="2">
    <location>
        <begin position="307"/>
        <end position="320"/>
    </location>
</feature>
<feature type="compositionally biased region" description="Low complexity" evidence="2">
    <location>
        <begin position="171"/>
        <end position="197"/>
    </location>
</feature>
<dbReference type="InterPro" id="IPR046529">
    <property type="entry name" value="DUF6594"/>
</dbReference>
<organism evidence="5 6">
    <name type="scientific">Saxophila tyrrhenica</name>
    <dbReference type="NCBI Taxonomy" id="1690608"/>
    <lineage>
        <taxon>Eukaryota</taxon>
        <taxon>Fungi</taxon>
        <taxon>Dikarya</taxon>
        <taxon>Ascomycota</taxon>
        <taxon>Pezizomycotina</taxon>
        <taxon>Dothideomycetes</taxon>
        <taxon>Dothideomycetidae</taxon>
        <taxon>Mycosphaerellales</taxon>
        <taxon>Extremaceae</taxon>
        <taxon>Saxophila</taxon>
    </lineage>
</organism>
<feature type="domain" description="DUF6594" evidence="4">
    <location>
        <begin position="460"/>
        <end position="606"/>
    </location>
</feature>
<dbReference type="Pfam" id="PF20237">
    <property type="entry name" value="DUF6594"/>
    <property type="match status" value="1"/>
</dbReference>
<feature type="transmembrane region" description="Helical" evidence="3">
    <location>
        <begin position="642"/>
        <end position="664"/>
    </location>
</feature>
<evidence type="ECO:0000313" key="5">
    <source>
        <dbReference type="EMBL" id="KAK5169151.1"/>
    </source>
</evidence>
<evidence type="ECO:0000256" key="2">
    <source>
        <dbReference type="SAM" id="MobiDB-lite"/>
    </source>
</evidence>
<dbReference type="PANTHER" id="PTHR34502">
    <property type="entry name" value="DUF6594 DOMAIN-CONTAINING PROTEIN-RELATED"/>
    <property type="match status" value="1"/>
</dbReference>
<dbReference type="Proteomes" id="UP001337655">
    <property type="component" value="Unassembled WGS sequence"/>
</dbReference>
<accession>A0AAV9P863</accession>
<keyword evidence="3" id="KW-0812">Transmembrane</keyword>
<reference evidence="5 6" key="1">
    <citation type="submission" date="2023-08" db="EMBL/GenBank/DDBJ databases">
        <title>Black Yeasts Isolated from many extreme environments.</title>
        <authorList>
            <person name="Coleine C."/>
            <person name="Stajich J.E."/>
            <person name="Selbmann L."/>
        </authorList>
    </citation>
    <scope>NUCLEOTIDE SEQUENCE [LARGE SCALE GENOMIC DNA]</scope>
    <source>
        <strain evidence="5 6">CCFEE 5935</strain>
    </source>
</reference>
<gene>
    <name evidence="5" type="ORF">LTR77_006460</name>
</gene>
<feature type="compositionally biased region" description="Low complexity" evidence="2">
    <location>
        <begin position="73"/>
        <end position="84"/>
    </location>
</feature>
<keyword evidence="6" id="KW-1185">Reference proteome</keyword>
<feature type="compositionally biased region" description="Pro residues" evidence="2">
    <location>
        <begin position="424"/>
        <end position="433"/>
    </location>
</feature>
<evidence type="ECO:0000256" key="3">
    <source>
        <dbReference type="SAM" id="Phobius"/>
    </source>
</evidence>
<feature type="compositionally biased region" description="Basic and acidic residues" evidence="2">
    <location>
        <begin position="21"/>
        <end position="32"/>
    </location>
</feature>
<dbReference type="RefSeq" id="XP_064658617.1">
    <property type="nucleotide sequence ID" value="XM_064803702.1"/>
</dbReference>
<keyword evidence="3" id="KW-1133">Transmembrane helix</keyword>
<evidence type="ECO:0000313" key="6">
    <source>
        <dbReference type="Proteomes" id="UP001337655"/>
    </source>
</evidence>
<sequence length="693" mass="76390">MPDTRGSSLRGRTPTLVVSRPADERESPPGRKSERRHRRRADRSRERDRSPQWEDIDNYEPPRRRRKSRRVSPARSTTSTGSGRSQRRQHSAQHKSTGFFPSLSRIREATGSTTSSRPSTRTSETDYYPEYQPSRHARHMDRGNSRYGKSMKRTSKTKQRHDESLPKLNPSSLSILSGTTGTSDRSSNSSSTVTPESYLRKTSRQALTAVKPPKESEPRESVTSQLPNVFDFLETDAEDDDHDGKSVASASTSSQYEPSDAGSSIAPDTPSSRSTFPSASSPTSTRSQSVADLRKKYDPQFSASVFSGRSDSSSPAPSLRSLRKQPTVSDVEEEDEEDVGIPPAPSDISYQSQRSSSRSSRRSAGSYDSYYPGDEAIPHGLPYDHPSHYIHPLPGQHRSFSHSSTHSSPTQNPYTTALQHYHWPSPPPLPPQPLTHQPSPLHPPAAPEPPDLSHAPPTGYAHLALALSTPNTSGVTPVYRKFEYLNTRLLLHLQDELAELEEQLRHLDDIISSLDGHQHPASRRREKWEGNELHMRRTHLLGTVYVKMEQYRKVLAGMKEVESSTTKAGQEEVEGLRAWMERERPISEHEAGFLMHGGDLVKVSRGAGAATGSQGGVGVYAPLGVVAPVVLFAVVPTLAGRLLVLAVLGLGGWVVVGRTAVGGLMARRDWMICGLVYGILMVVLAMCMPGRCS</sequence>
<comment type="caution">
    <text evidence="5">The sequence shown here is derived from an EMBL/GenBank/DDBJ whole genome shotgun (WGS) entry which is preliminary data.</text>
</comment>
<feature type="compositionally biased region" description="Low complexity" evidence="2">
    <location>
        <begin position="346"/>
        <end position="371"/>
    </location>
</feature>
<feature type="transmembrane region" description="Helical" evidence="3">
    <location>
        <begin position="670"/>
        <end position="688"/>
    </location>
</feature>
<feature type="compositionally biased region" description="Low complexity" evidence="2">
    <location>
        <begin position="269"/>
        <end position="289"/>
    </location>
</feature>
<keyword evidence="3" id="KW-0472">Membrane</keyword>
<keyword evidence="1" id="KW-0175">Coiled coil</keyword>
<dbReference type="GeneID" id="89927800"/>
<feature type="coiled-coil region" evidence="1">
    <location>
        <begin position="490"/>
        <end position="517"/>
    </location>
</feature>
<feature type="compositionally biased region" description="Polar residues" evidence="2">
    <location>
        <begin position="409"/>
        <end position="418"/>
    </location>
</feature>
<feature type="compositionally biased region" description="Acidic residues" evidence="2">
    <location>
        <begin position="330"/>
        <end position="339"/>
    </location>
</feature>
<protein>
    <recommendedName>
        <fullName evidence="4">DUF6594 domain-containing protein</fullName>
    </recommendedName>
</protein>
<dbReference type="AlphaFoldDB" id="A0AAV9P863"/>
<feature type="region of interest" description="Disordered" evidence="2">
    <location>
        <begin position="1"/>
        <end position="458"/>
    </location>
</feature>